<comment type="subcellular location">
    <subcellularLocation>
        <location evidence="1">Cytoplasm</location>
    </subcellularLocation>
</comment>
<dbReference type="GO" id="GO:0000156">
    <property type="term" value="F:phosphorelay response regulator activity"/>
    <property type="evidence" value="ECO:0007669"/>
    <property type="project" value="TreeGrafter"/>
</dbReference>
<dbReference type="InterPro" id="IPR011006">
    <property type="entry name" value="CheY-like_superfamily"/>
</dbReference>
<dbReference type="EMBL" id="CP014646">
    <property type="protein sequence ID" value="AMO35750.1"/>
    <property type="molecule type" value="Genomic_DNA"/>
</dbReference>
<dbReference type="Pfam" id="PF00486">
    <property type="entry name" value="Trans_reg_C"/>
    <property type="match status" value="1"/>
</dbReference>
<evidence type="ECO:0000256" key="7">
    <source>
        <dbReference type="ARBA" id="ARBA00023163"/>
    </source>
</evidence>
<dbReference type="SMART" id="SM00862">
    <property type="entry name" value="Trans_reg_C"/>
    <property type="match status" value="1"/>
</dbReference>
<organism evidence="12 13">
    <name type="scientific">Thauera humireducens</name>
    <dbReference type="NCBI Taxonomy" id="1134435"/>
    <lineage>
        <taxon>Bacteria</taxon>
        <taxon>Pseudomonadati</taxon>
        <taxon>Pseudomonadota</taxon>
        <taxon>Betaproteobacteria</taxon>
        <taxon>Rhodocyclales</taxon>
        <taxon>Zoogloeaceae</taxon>
        <taxon>Thauera</taxon>
    </lineage>
</organism>
<dbReference type="CDD" id="cd00383">
    <property type="entry name" value="trans_reg_C"/>
    <property type="match status" value="1"/>
</dbReference>
<dbReference type="GO" id="GO:0005829">
    <property type="term" value="C:cytosol"/>
    <property type="evidence" value="ECO:0007669"/>
    <property type="project" value="TreeGrafter"/>
</dbReference>
<dbReference type="FunFam" id="3.40.50.2300:FF:000002">
    <property type="entry name" value="DNA-binding response regulator PhoP"/>
    <property type="match status" value="1"/>
</dbReference>
<dbReference type="Gene3D" id="3.40.50.2300">
    <property type="match status" value="1"/>
</dbReference>
<dbReference type="SMART" id="SM00448">
    <property type="entry name" value="REC"/>
    <property type="match status" value="1"/>
</dbReference>
<evidence type="ECO:0000256" key="3">
    <source>
        <dbReference type="ARBA" id="ARBA00022553"/>
    </source>
</evidence>
<dbReference type="PANTHER" id="PTHR48111:SF35">
    <property type="entry name" value="TRANSCRIPTIONAL REGULATORY PROTEIN QSEB"/>
    <property type="match status" value="1"/>
</dbReference>
<reference evidence="13" key="1">
    <citation type="submission" date="2016-03" db="EMBL/GenBank/DDBJ databases">
        <authorList>
            <person name="Ma C."/>
            <person name="Zhou S."/>
            <person name="Yang G."/>
        </authorList>
    </citation>
    <scope>NUCLEOTIDE SEQUENCE [LARGE SCALE GENOMIC DNA]</scope>
    <source>
        <strain evidence="13">SgZ-1</strain>
    </source>
</reference>
<protein>
    <submittedName>
        <fullName evidence="12">DNA-binding response regulator</fullName>
    </submittedName>
</protein>
<dbReference type="KEGG" id="thu:AC731_001575"/>
<accession>A0A140IDC5</accession>
<evidence type="ECO:0000256" key="9">
    <source>
        <dbReference type="PROSITE-ProRule" id="PRU01091"/>
    </source>
</evidence>
<evidence type="ECO:0000256" key="5">
    <source>
        <dbReference type="ARBA" id="ARBA00023015"/>
    </source>
</evidence>
<keyword evidence="4" id="KW-0902">Two-component regulatory system</keyword>
<keyword evidence="2" id="KW-0963">Cytoplasm</keyword>
<evidence type="ECO:0000313" key="13">
    <source>
        <dbReference type="Proteomes" id="UP000036902"/>
    </source>
</evidence>
<sequence length="220" mass="24039">MRILLVEDDALLGDGIRAGLELDAYAVDWVRNGEQALHALDSHSYEACILDLGLPGKDGIAVLKEARSAGDRTPVLVLTARDTREDKIGGLDAGADDYLTKPFDLGELQARLRALIRRASGTARPVLEHRGVVLDPSTKRVTADGCEVTLSAREYALLQDLLSHPGHIRSRAQLEESLYAWGDETGSNTVEVYIHHLRKKLGADFIRTVRGFGYQLGVEG</sequence>
<dbReference type="Gene3D" id="6.10.250.690">
    <property type="match status" value="1"/>
</dbReference>
<dbReference type="STRING" id="1134435.AC731_001575"/>
<dbReference type="InterPro" id="IPR036388">
    <property type="entry name" value="WH-like_DNA-bd_sf"/>
</dbReference>
<proteinExistence type="predicted"/>
<evidence type="ECO:0000259" key="11">
    <source>
        <dbReference type="PROSITE" id="PS51755"/>
    </source>
</evidence>
<keyword evidence="5" id="KW-0805">Transcription regulation</keyword>
<dbReference type="SUPFAM" id="SSF52172">
    <property type="entry name" value="CheY-like"/>
    <property type="match status" value="1"/>
</dbReference>
<name>A0A140IDC5_9RHOO</name>
<dbReference type="PROSITE" id="PS50110">
    <property type="entry name" value="RESPONSE_REGULATORY"/>
    <property type="match status" value="1"/>
</dbReference>
<feature type="domain" description="OmpR/PhoB-type" evidence="11">
    <location>
        <begin position="124"/>
        <end position="218"/>
    </location>
</feature>
<evidence type="ECO:0000256" key="6">
    <source>
        <dbReference type="ARBA" id="ARBA00023125"/>
    </source>
</evidence>
<dbReference type="Pfam" id="PF00072">
    <property type="entry name" value="Response_reg"/>
    <property type="match status" value="1"/>
</dbReference>
<dbReference type="Gene3D" id="1.10.10.10">
    <property type="entry name" value="Winged helix-like DNA-binding domain superfamily/Winged helix DNA-binding domain"/>
    <property type="match status" value="1"/>
</dbReference>
<dbReference type="AlphaFoldDB" id="A0A140IDC5"/>
<gene>
    <name evidence="12" type="ORF">AC731_001575</name>
</gene>
<evidence type="ECO:0000256" key="4">
    <source>
        <dbReference type="ARBA" id="ARBA00023012"/>
    </source>
</evidence>
<dbReference type="PANTHER" id="PTHR48111">
    <property type="entry name" value="REGULATOR OF RPOS"/>
    <property type="match status" value="1"/>
</dbReference>
<dbReference type="PROSITE" id="PS51755">
    <property type="entry name" value="OMPR_PHOB"/>
    <property type="match status" value="1"/>
</dbReference>
<dbReference type="InterPro" id="IPR001867">
    <property type="entry name" value="OmpR/PhoB-type_DNA-bd"/>
</dbReference>
<dbReference type="CDD" id="cd17624">
    <property type="entry name" value="REC_OmpR_PmrA-like"/>
    <property type="match status" value="1"/>
</dbReference>
<evidence type="ECO:0000256" key="1">
    <source>
        <dbReference type="ARBA" id="ARBA00004496"/>
    </source>
</evidence>
<keyword evidence="6 9" id="KW-0238">DNA-binding</keyword>
<dbReference type="RefSeq" id="WP_038010696.1">
    <property type="nucleotide sequence ID" value="NZ_CP014646.1"/>
</dbReference>
<dbReference type="InterPro" id="IPR001789">
    <property type="entry name" value="Sig_transdc_resp-reg_receiver"/>
</dbReference>
<evidence type="ECO:0000259" key="10">
    <source>
        <dbReference type="PROSITE" id="PS50110"/>
    </source>
</evidence>
<dbReference type="GO" id="GO:0006355">
    <property type="term" value="P:regulation of DNA-templated transcription"/>
    <property type="evidence" value="ECO:0007669"/>
    <property type="project" value="InterPro"/>
</dbReference>
<feature type="modified residue" description="4-aspartylphosphate" evidence="8">
    <location>
        <position position="51"/>
    </location>
</feature>
<dbReference type="Proteomes" id="UP000036902">
    <property type="component" value="Chromosome"/>
</dbReference>
<keyword evidence="7" id="KW-0804">Transcription</keyword>
<evidence type="ECO:0000256" key="8">
    <source>
        <dbReference type="PROSITE-ProRule" id="PRU00169"/>
    </source>
</evidence>
<dbReference type="InterPro" id="IPR039420">
    <property type="entry name" value="WalR-like"/>
</dbReference>
<dbReference type="GO" id="GO:0032993">
    <property type="term" value="C:protein-DNA complex"/>
    <property type="evidence" value="ECO:0007669"/>
    <property type="project" value="TreeGrafter"/>
</dbReference>
<feature type="DNA-binding region" description="OmpR/PhoB-type" evidence="9">
    <location>
        <begin position="124"/>
        <end position="218"/>
    </location>
</feature>
<dbReference type="InterPro" id="IPR016032">
    <property type="entry name" value="Sig_transdc_resp-reg_C-effctor"/>
</dbReference>
<keyword evidence="13" id="KW-1185">Reference proteome</keyword>
<evidence type="ECO:0000313" key="12">
    <source>
        <dbReference type="EMBL" id="AMO35750.1"/>
    </source>
</evidence>
<evidence type="ECO:0000256" key="2">
    <source>
        <dbReference type="ARBA" id="ARBA00022490"/>
    </source>
</evidence>
<dbReference type="SUPFAM" id="SSF46894">
    <property type="entry name" value="C-terminal effector domain of the bipartite response regulators"/>
    <property type="match status" value="1"/>
</dbReference>
<keyword evidence="3 8" id="KW-0597">Phosphoprotein</keyword>
<dbReference type="GO" id="GO:0000976">
    <property type="term" value="F:transcription cis-regulatory region binding"/>
    <property type="evidence" value="ECO:0007669"/>
    <property type="project" value="TreeGrafter"/>
</dbReference>
<feature type="domain" description="Response regulatory" evidence="10">
    <location>
        <begin position="2"/>
        <end position="116"/>
    </location>
</feature>